<evidence type="ECO:0000256" key="3">
    <source>
        <dbReference type="ARBA" id="ARBA00022989"/>
    </source>
</evidence>
<name>A0A6L6Q4D4_9BURK</name>
<evidence type="ECO:0000313" key="6">
    <source>
        <dbReference type="EMBL" id="MTW04078.1"/>
    </source>
</evidence>
<keyword evidence="1" id="KW-1003">Cell membrane</keyword>
<accession>A0A6L6Q4D4</accession>
<evidence type="ECO:0000313" key="7">
    <source>
        <dbReference type="Proteomes" id="UP000484015"/>
    </source>
</evidence>
<dbReference type="RefSeq" id="WP_155440435.1">
    <property type="nucleotide sequence ID" value="NZ_WNLA01000013.1"/>
</dbReference>
<comment type="caution">
    <text evidence="6">The sequence shown here is derived from an EMBL/GenBank/DDBJ whole genome shotgun (WGS) entry which is preliminary data.</text>
</comment>
<keyword evidence="2 5" id="KW-0812">Transmembrane</keyword>
<sequence length="63" mass="6884">MPRELDVFGILLPTLIPLLLASVVLQGLLDKLLAGVYRAVWHPALVRLSLLTCIFCGLTLLLS</sequence>
<feature type="transmembrane region" description="Helical" evidence="5">
    <location>
        <begin position="7"/>
        <end position="29"/>
    </location>
</feature>
<keyword evidence="7" id="KW-1185">Reference proteome</keyword>
<dbReference type="InterPro" id="IPR012451">
    <property type="entry name" value="DUF1656"/>
</dbReference>
<dbReference type="OrthoDB" id="6080293at2"/>
<evidence type="ECO:0000256" key="5">
    <source>
        <dbReference type="SAM" id="Phobius"/>
    </source>
</evidence>
<organism evidence="6 7">
    <name type="scientific">Pseudoduganella ginsengisoli</name>
    <dbReference type="NCBI Taxonomy" id="1462440"/>
    <lineage>
        <taxon>Bacteria</taxon>
        <taxon>Pseudomonadati</taxon>
        <taxon>Pseudomonadota</taxon>
        <taxon>Betaproteobacteria</taxon>
        <taxon>Burkholderiales</taxon>
        <taxon>Oxalobacteraceae</taxon>
        <taxon>Telluria group</taxon>
        <taxon>Pseudoduganella</taxon>
    </lineage>
</organism>
<feature type="transmembrane region" description="Helical" evidence="5">
    <location>
        <begin position="41"/>
        <end position="62"/>
    </location>
</feature>
<proteinExistence type="predicted"/>
<reference evidence="6 7" key="1">
    <citation type="submission" date="2019-11" db="EMBL/GenBank/DDBJ databases">
        <title>Type strains purchased from KCTC, JCM and DSMZ.</title>
        <authorList>
            <person name="Lu H."/>
        </authorList>
    </citation>
    <scope>NUCLEOTIDE SEQUENCE [LARGE SCALE GENOMIC DNA]</scope>
    <source>
        <strain evidence="6 7">KCTC 42409</strain>
    </source>
</reference>
<evidence type="ECO:0000256" key="1">
    <source>
        <dbReference type="ARBA" id="ARBA00022475"/>
    </source>
</evidence>
<dbReference type="Proteomes" id="UP000484015">
    <property type="component" value="Unassembled WGS sequence"/>
</dbReference>
<keyword evidence="4 5" id="KW-0472">Membrane</keyword>
<protein>
    <submittedName>
        <fullName evidence="6">DUF1656 domain-containing protein</fullName>
    </submittedName>
</protein>
<dbReference type="AlphaFoldDB" id="A0A6L6Q4D4"/>
<evidence type="ECO:0000256" key="2">
    <source>
        <dbReference type="ARBA" id="ARBA00022692"/>
    </source>
</evidence>
<gene>
    <name evidence="6" type="ORF">GM668_18515</name>
</gene>
<evidence type="ECO:0000256" key="4">
    <source>
        <dbReference type="ARBA" id="ARBA00023136"/>
    </source>
</evidence>
<keyword evidence="3 5" id="KW-1133">Transmembrane helix</keyword>
<dbReference type="EMBL" id="WNLA01000013">
    <property type="protein sequence ID" value="MTW04078.1"/>
    <property type="molecule type" value="Genomic_DNA"/>
</dbReference>
<dbReference type="Pfam" id="PF07869">
    <property type="entry name" value="DUF1656"/>
    <property type="match status" value="1"/>
</dbReference>